<dbReference type="PANTHER" id="PTHR32071:SF57">
    <property type="entry name" value="C4-DICARBOXYLATE TRANSPORT TRANSCRIPTIONAL REGULATORY PROTEIN DCTD"/>
    <property type="match status" value="1"/>
</dbReference>
<dbReference type="Pfam" id="PF02954">
    <property type="entry name" value="HTH_8"/>
    <property type="match status" value="1"/>
</dbReference>
<dbReference type="InterPro" id="IPR013767">
    <property type="entry name" value="PAS_fold"/>
</dbReference>
<dbReference type="InterPro" id="IPR009057">
    <property type="entry name" value="Homeodomain-like_sf"/>
</dbReference>
<dbReference type="Pfam" id="PF25601">
    <property type="entry name" value="AAA_lid_14"/>
    <property type="match status" value="1"/>
</dbReference>
<dbReference type="PANTHER" id="PTHR32071">
    <property type="entry name" value="TRANSCRIPTIONAL REGULATORY PROTEIN"/>
    <property type="match status" value="1"/>
</dbReference>
<accession>A0ABS4GDX5</accession>
<dbReference type="SUPFAM" id="SSF52540">
    <property type="entry name" value="P-loop containing nucleoside triphosphate hydrolases"/>
    <property type="match status" value="1"/>
</dbReference>
<dbReference type="InterPro" id="IPR027417">
    <property type="entry name" value="P-loop_NTPase"/>
</dbReference>
<evidence type="ECO:0000259" key="7">
    <source>
        <dbReference type="PROSITE" id="PS50112"/>
    </source>
</evidence>
<keyword evidence="2" id="KW-0067">ATP-binding</keyword>
<dbReference type="InterPro" id="IPR003593">
    <property type="entry name" value="AAA+_ATPase"/>
</dbReference>
<dbReference type="Gene3D" id="3.40.50.300">
    <property type="entry name" value="P-loop containing nucleotide triphosphate hydrolases"/>
    <property type="match status" value="1"/>
</dbReference>
<evidence type="ECO:0000256" key="1">
    <source>
        <dbReference type="ARBA" id="ARBA00022741"/>
    </source>
</evidence>
<dbReference type="CDD" id="cd00009">
    <property type="entry name" value="AAA"/>
    <property type="match status" value="1"/>
</dbReference>
<dbReference type="Gene3D" id="3.30.450.40">
    <property type="match status" value="1"/>
</dbReference>
<dbReference type="InterPro" id="IPR025662">
    <property type="entry name" value="Sigma_54_int_dom_ATP-bd_1"/>
</dbReference>
<feature type="domain" description="PAS" evidence="7">
    <location>
        <begin position="199"/>
        <end position="252"/>
    </location>
</feature>
<dbReference type="CDD" id="cd00130">
    <property type="entry name" value="PAS"/>
    <property type="match status" value="1"/>
</dbReference>
<dbReference type="InterPro" id="IPR025944">
    <property type="entry name" value="Sigma_54_int_dom_CS"/>
</dbReference>
<protein>
    <submittedName>
        <fullName evidence="8">PAS domain S-box-containing protein</fullName>
    </submittedName>
</protein>
<reference evidence="8 9" key="1">
    <citation type="submission" date="2021-03" db="EMBL/GenBank/DDBJ databases">
        <title>Genomic Encyclopedia of Type Strains, Phase IV (KMG-IV): sequencing the most valuable type-strain genomes for metagenomic binning, comparative biology and taxonomic classification.</title>
        <authorList>
            <person name="Goeker M."/>
        </authorList>
    </citation>
    <scope>NUCLEOTIDE SEQUENCE [LARGE SCALE GENOMIC DNA]</scope>
    <source>
        <strain evidence="8 9">DSM 24004</strain>
    </source>
</reference>
<name>A0ABS4GDX5_9FIRM</name>
<dbReference type="PROSITE" id="PS00688">
    <property type="entry name" value="SIGMA54_INTERACT_3"/>
    <property type="match status" value="1"/>
</dbReference>
<dbReference type="Gene3D" id="3.30.450.20">
    <property type="entry name" value="PAS domain"/>
    <property type="match status" value="1"/>
</dbReference>
<dbReference type="PRINTS" id="PR01590">
    <property type="entry name" value="HTHFIS"/>
</dbReference>
<evidence type="ECO:0000256" key="2">
    <source>
        <dbReference type="ARBA" id="ARBA00022840"/>
    </source>
</evidence>
<keyword evidence="1" id="KW-0547">Nucleotide-binding</keyword>
<organism evidence="8 9">
    <name type="scientific">Sedimentibacter acidaminivorans</name>
    <dbReference type="NCBI Taxonomy" id="913099"/>
    <lineage>
        <taxon>Bacteria</taxon>
        <taxon>Bacillati</taxon>
        <taxon>Bacillota</taxon>
        <taxon>Tissierellia</taxon>
        <taxon>Sedimentibacter</taxon>
    </lineage>
</organism>
<dbReference type="InterPro" id="IPR002078">
    <property type="entry name" value="Sigma_54_int"/>
</dbReference>
<dbReference type="PROSITE" id="PS00675">
    <property type="entry name" value="SIGMA54_INTERACT_1"/>
    <property type="match status" value="1"/>
</dbReference>
<dbReference type="InterPro" id="IPR000014">
    <property type="entry name" value="PAS"/>
</dbReference>
<keyword evidence="5" id="KW-0804">Transcription</keyword>
<keyword evidence="4" id="KW-0238">DNA-binding</keyword>
<evidence type="ECO:0000313" key="9">
    <source>
        <dbReference type="Proteomes" id="UP001519342"/>
    </source>
</evidence>
<dbReference type="PROSITE" id="PS00676">
    <property type="entry name" value="SIGMA54_INTERACT_2"/>
    <property type="match status" value="1"/>
</dbReference>
<keyword evidence="9" id="KW-1185">Reference proteome</keyword>
<dbReference type="Proteomes" id="UP001519342">
    <property type="component" value="Unassembled WGS sequence"/>
</dbReference>
<dbReference type="InterPro" id="IPR035965">
    <property type="entry name" value="PAS-like_dom_sf"/>
</dbReference>
<dbReference type="Pfam" id="PF00989">
    <property type="entry name" value="PAS"/>
    <property type="match status" value="1"/>
</dbReference>
<feature type="domain" description="Sigma-54 factor interaction" evidence="6">
    <location>
        <begin position="329"/>
        <end position="559"/>
    </location>
</feature>
<evidence type="ECO:0000259" key="6">
    <source>
        <dbReference type="PROSITE" id="PS50045"/>
    </source>
</evidence>
<dbReference type="InterPro" id="IPR058031">
    <property type="entry name" value="AAA_lid_NorR"/>
</dbReference>
<dbReference type="InterPro" id="IPR029016">
    <property type="entry name" value="GAF-like_dom_sf"/>
</dbReference>
<gene>
    <name evidence="8" type="ORF">J2Z76_001772</name>
</gene>
<dbReference type="RefSeq" id="WP_209511643.1">
    <property type="nucleotide sequence ID" value="NZ_JAGGKS010000004.1"/>
</dbReference>
<dbReference type="Gene3D" id="1.10.10.60">
    <property type="entry name" value="Homeodomain-like"/>
    <property type="match status" value="1"/>
</dbReference>
<dbReference type="Gene3D" id="1.10.8.60">
    <property type="match status" value="1"/>
</dbReference>
<dbReference type="EMBL" id="JAGGKS010000004">
    <property type="protein sequence ID" value="MBP1925911.1"/>
    <property type="molecule type" value="Genomic_DNA"/>
</dbReference>
<dbReference type="SUPFAM" id="SSF55785">
    <property type="entry name" value="PYP-like sensor domain (PAS domain)"/>
    <property type="match status" value="1"/>
</dbReference>
<dbReference type="InterPro" id="IPR002197">
    <property type="entry name" value="HTH_Fis"/>
</dbReference>
<dbReference type="Pfam" id="PF00158">
    <property type="entry name" value="Sigma54_activat"/>
    <property type="match status" value="1"/>
</dbReference>
<evidence type="ECO:0000256" key="4">
    <source>
        <dbReference type="ARBA" id="ARBA00023125"/>
    </source>
</evidence>
<comment type="caution">
    <text evidence="8">The sequence shown here is derived from an EMBL/GenBank/DDBJ whole genome shotgun (WGS) entry which is preliminary data.</text>
</comment>
<sequence>MIQLNNVLTNEKYISDGWKRCESLNTNKDSDLCYYNISAFDLNILLDKNKSLITLTNPYIEQLEIFLKNYISILLVNKEGYILKVENGSNSDFECNEKLKLRVGGRFREDFNGNTSMSTAVIENKPIALVGEEHYCSVFHEYATLSAPIYKDKEIIGLLSMIGFADKTNNHTLGMLASSARAISVGLESEKINQELMVRYKYENAIVESITDGLLIVDKDGFVNYLNQIGSEILCVDREKSIGKHINQVVDFRPVILEVLSTGKGYVDKEFIIKNAAGIKLHFIKTAVPIKDEDGNVVIVVDTFRKIKRVHKLVNEMTGAYSNFNFDDIIGKSRKLEECIKTAKIAASSMSNVLITGESGTGKELIAHSIHSYSSRNRQPFVTINCGAIPRDLLESELFGYEAGSFTGASTKGRIGKFELADGGTIFLDEIGEMPIDMQVKLLRVIQDRKITRIGSNNVFDVDVRILTATNKDLYDLCKKGLFREDLYYRINVLNVHLPPLRERKSDIHELTEHFLRNISRQLNKEVYEASIGAMEIIMKYDWPGNIRELENILERSVNICQGSIITEKELDDYLNTHGEPVKNSKHKIENFENEIEPLETLEKRAIQNALFAANGNITATANLLKVTRNTIYNKMKKYNLEF</sequence>
<dbReference type="SMART" id="SM00382">
    <property type="entry name" value="AAA"/>
    <property type="match status" value="1"/>
</dbReference>
<evidence type="ECO:0000313" key="8">
    <source>
        <dbReference type="EMBL" id="MBP1925911.1"/>
    </source>
</evidence>
<evidence type="ECO:0000256" key="3">
    <source>
        <dbReference type="ARBA" id="ARBA00023015"/>
    </source>
</evidence>
<keyword evidence="3" id="KW-0805">Transcription regulation</keyword>
<dbReference type="PROSITE" id="PS50112">
    <property type="entry name" value="PAS"/>
    <property type="match status" value="1"/>
</dbReference>
<dbReference type="SUPFAM" id="SSF46689">
    <property type="entry name" value="Homeodomain-like"/>
    <property type="match status" value="1"/>
</dbReference>
<dbReference type="PROSITE" id="PS50045">
    <property type="entry name" value="SIGMA54_INTERACT_4"/>
    <property type="match status" value="1"/>
</dbReference>
<dbReference type="InterPro" id="IPR025943">
    <property type="entry name" value="Sigma_54_int_dom_ATP-bd_2"/>
</dbReference>
<proteinExistence type="predicted"/>
<evidence type="ECO:0000256" key="5">
    <source>
        <dbReference type="ARBA" id="ARBA00023163"/>
    </source>
</evidence>